<gene>
    <name evidence="1" type="ORF">EPL05_13820</name>
</gene>
<reference evidence="1 2" key="1">
    <citation type="submission" date="2019-01" db="EMBL/GenBank/DDBJ databases">
        <title>Mucilaginibacter antarcticum sp. nov., isolated from antarctic soil.</title>
        <authorList>
            <person name="Yan Y.-Q."/>
            <person name="Du Z.-J."/>
        </authorList>
    </citation>
    <scope>NUCLEOTIDE SEQUENCE [LARGE SCALE GENOMIC DNA]</scope>
    <source>
        <strain evidence="1 2">F01003</strain>
    </source>
</reference>
<dbReference type="EMBL" id="SBIW01000006">
    <property type="protein sequence ID" value="RWY51139.1"/>
    <property type="molecule type" value="Genomic_DNA"/>
</dbReference>
<accession>A0A444MN67</accession>
<keyword evidence="2" id="KW-1185">Reference proteome</keyword>
<organism evidence="1 2">
    <name type="scientific">Mucilaginibacter gilvus</name>
    <dbReference type="NCBI Taxonomy" id="2305909"/>
    <lineage>
        <taxon>Bacteria</taxon>
        <taxon>Pseudomonadati</taxon>
        <taxon>Bacteroidota</taxon>
        <taxon>Sphingobacteriia</taxon>
        <taxon>Sphingobacteriales</taxon>
        <taxon>Sphingobacteriaceae</taxon>
        <taxon>Mucilaginibacter</taxon>
    </lineage>
</organism>
<dbReference type="AlphaFoldDB" id="A0A444MN67"/>
<evidence type="ECO:0000313" key="1">
    <source>
        <dbReference type="EMBL" id="RWY51139.1"/>
    </source>
</evidence>
<protein>
    <submittedName>
        <fullName evidence="1">Uncharacterized protein</fullName>
    </submittedName>
</protein>
<dbReference type="RefSeq" id="WP_128534558.1">
    <property type="nucleotide sequence ID" value="NZ_SBIW01000006.1"/>
</dbReference>
<name>A0A444MN67_9SPHI</name>
<proteinExistence type="predicted"/>
<sequence length="69" mass="7732">MLDREGVDIEAKRKIVFKVELEVCKAADKQYSNTTGAIIKKPPNCKTAVAIRAINNWPLLSIMVSFLKI</sequence>
<evidence type="ECO:0000313" key="2">
    <source>
        <dbReference type="Proteomes" id="UP000286701"/>
    </source>
</evidence>
<dbReference type="Proteomes" id="UP000286701">
    <property type="component" value="Unassembled WGS sequence"/>
</dbReference>
<comment type="caution">
    <text evidence="1">The sequence shown here is derived from an EMBL/GenBank/DDBJ whole genome shotgun (WGS) entry which is preliminary data.</text>
</comment>